<dbReference type="EMBL" id="CM044706">
    <property type="protein sequence ID" value="KAI5656122.1"/>
    <property type="molecule type" value="Genomic_DNA"/>
</dbReference>
<keyword evidence="2" id="KW-1185">Reference proteome</keyword>
<comment type="caution">
    <text evidence="1">The sequence shown here is derived from an EMBL/GenBank/DDBJ whole genome shotgun (WGS) entry which is preliminary data.</text>
</comment>
<organism evidence="1 2">
    <name type="scientific">Catharanthus roseus</name>
    <name type="common">Madagascar periwinkle</name>
    <name type="synonym">Vinca rosea</name>
    <dbReference type="NCBI Taxonomy" id="4058"/>
    <lineage>
        <taxon>Eukaryota</taxon>
        <taxon>Viridiplantae</taxon>
        <taxon>Streptophyta</taxon>
        <taxon>Embryophyta</taxon>
        <taxon>Tracheophyta</taxon>
        <taxon>Spermatophyta</taxon>
        <taxon>Magnoliopsida</taxon>
        <taxon>eudicotyledons</taxon>
        <taxon>Gunneridae</taxon>
        <taxon>Pentapetalae</taxon>
        <taxon>asterids</taxon>
        <taxon>lamiids</taxon>
        <taxon>Gentianales</taxon>
        <taxon>Apocynaceae</taxon>
        <taxon>Rauvolfioideae</taxon>
        <taxon>Vinceae</taxon>
        <taxon>Catharanthinae</taxon>
        <taxon>Catharanthus</taxon>
    </lineage>
</organism>
<evidence type="ECO:0000313" key="1">
    <source>
        <dbReference type="EMBL" id="KAI5656122.1"/>
    </source>
</evidence>
<sequence>MSGFFSLGAGKDPHHHHHQETEQQEAADTTNHNNSNSSSLYLFKNEEIYNKGFELWQQYYHLHQQRGVHLHHHHHHQDHHVVDFSVGPSTSTRKIIAAAGSSDDNNNNSNSSSYRSSGFRLMRSSVGIGGGGGGMNCQDCGNQAKKDCTHLRCRTCCKSRGFQCQTHVKSTWVPAAKRRERQQQQLASSSLQQNQQHLRGENSKRPRENPSSLACTRLPTSSSGLEMVGGQFPAEVSSAAVFRCVRVSAMDEAEEQQYAYQTAVNIGGHVFKGILYDQGLDHQTTTAGRYSTATTGVGGNTSSGGGTDGGGGVHPPQPPPLNLIGTTSSAPTAATAGITMHMLDHSIYPTPLSAFMAGTQFFPPPRS</sequence>
<name>A0ACC0A6P5_CATRO</name>
<evidence type="ECO:0000313" key="2">
    <source>
        <dbReference type="Proteomes" id="UP001060085"/>
    </source>
</evidence>
<protein>
    <submittedName>
        <fullName evidence="1">Uncharacterized protein</fullName>
    </submittedName>
</protein>
<dbReference type="Proteomes" id="UP001060085">
    <property type="component" value="Linkage Group LG06"/>
</dbReference>
<gene>
    <name evidence="1" type="ORF">M9H77_24915</name>
</gene>
<proteinExistence type="predicted"/>
<reference evidence="2" key="1">
    <citation type="journal article" date="2023" name="Nat. Plants">
        <title>Single-cell RNA sequencing provides a high-resolution roadmap for understanding the multicellular compartmentation of specialized metabolism.</title>
        <authorList>
            <person name="Sun S."/>
            <person name="Shen X."/>
            <person name="Li Y."/>
            <person name="Li Y."/>
            <person name="Wang S."/>
            <person name="Li R."/>
            <person name="Zhang H."/>
            <person name="Shen G."/>
            <person name="Guo B."/>
            <person name="Wei J."/>
            <person name="Xu J."/>
            <person name="St-Pierre B."/>
            <person name="Chen S."/>
            <person name="Sun C."/>
        </authorList>
    </citation>
    <scope>NUCLEOTIDE SEQUENCE [LARGE SCALE GENOMIC DNA]</scope>
</reference>
<accession>A0ACC0A6P5</accession>